<dbReference type="Gene3D" id="2.40.30.10">
    <property type="entry name" value="Translation factors"/>
    <property type="match status" value="1"/>
</dbReference>
<dbReference type="PANTHER" id="PTHR42887:SF2">
    <property type="entry name" value="OS12G0638800 PROTEIN"/>
    <property type="match status" value="1"/>
</dbReference>
<dbReference type="Gene3D" id="3.50.50.60">
    <property type="entry name" value="FAD/NAD(P)-binding domain"/>
    <property type="match status" value="1"/>
</dbReference>
<gene>
    <name evidence="2" type="ORF">ANSO36C_35470</name>
</gene>
<sequence length="208" mass="22899">MAGVSVNPAQLRLSAGGKSQLQQIGPLLITHWGLSGPAVLKLSAWGARVLHESRYQAKLLINWLPDLPQEQVREKVLAVKDEWGKKAIALHRGVDLPHRLWQYIIARAGITTEDRWAEISSKTLNQLVQELTQGQYLINGKGAFKEEFVTCGGVNLKEVNFKTMESRLVPGLYFAGEILDIDGVTGGFNFQSAWTTGYLAGLAMATND</sequence>
<dbReference type="InterPro" id="IPR004792">
    <property type="entry name" value="BaiN-like"/>
</dbReference>
<proteinExistence type="predicted"/>
<dbReference type="InterPro" id="IPR036188">
    <property type="entry name" value="FAD/NAD-bd_sf"/>
</dbReference>
<feature type="domain" description="RsdA/BaiN/AoA(So)-like insert" evidence="1">
    <location>
        <begin position="2"/>
        <end position="149"/>
    </location>
</feature>
<dbReference type="Pfam" id="PF22780">
    <property type="entry name" value="HI0933_like_1st"/>
    <property type="match status" value="1"/>
</dbReference>
<dbReference type="NCBIfam" id="TIGR00275">
    <property type="entry name" value="aminoacetone oxidase family FAD-binding enzyme"/>
    <property type="match status" value="1"/>
</dbReference>
<dbReference type="SUPFAM" id="SSF51905">
    <property type="entry name" value="FAD/NAD(P)-binding domain"/>
    <property type="match status" value="1"/>
</dbReference>
<accession>A0ABN6Q4F8</accession>
<reference evidence="2" key="1">
    <citation type="submission" date="2022-04" db="EMBL/GenBank/DDBJ databases">
        <title>Complete genome sequence of a cyanobacterium, Nostoc sp. SO-36, isolated in Antarctica.</title>
        <authorList>
            <person name="Kanesaki Y."/>
            <person name="Effendi D."/>
            <person name="Sakamoto T."/>
            <person name="Ohtani S."/>
            <person name="Awai K."/>
        </authorList>
    </citation>
    <scope>NUCLEOTIDE SEQUENCE</scope>
    <source>
        <strain evidence="2">SO-36</strain>
    </source>
</reference>
<evidence type="ECO:0000313" key="3">
    <source>
        <dbReference type="Proteomes" id="UP001055453"/>
    </source>
</evidence>
<keyword evidence="3" id="KW-1185">Reference proteome</keyword>
<dbReference type="EMBL" id="AP025732">
    <property type="protein sequence ID" value="BDI17745.1"/>
    <property type="molecule type" value="Genomic_DNA"/>
</dbReference>
<organism evidence="2 3">
    <name type="scientific">Nostoc cf. commune SO-36</name>
    <dbReference type="NCBI Taxonomy" id="449208"/>
    <lineage>
        <taxon>Bacteria</taxon>
        <taxon>Bacillati</taxon>
        <taxon>Cyanobacteriota</taxon>
        <taxon>Cyanophyceae</taxon>
        <taxon>Nostocales</taxon>
        <taxon>Nostocaceae</taxon>
        <taxon>Nostoc</taxon>
    </lineage>
</organism>
<evidence type="ECO:0000313" key="2">
    <source>
        <dbReference type="EMBL" id="BDI17745.1"/>
    </source>
</evidence>
<protein>
    <recommendedName>
        <fullName evidence="1">RsdA/BaiN/AoA(So)-like insert domain-containing protein</fullName>
    </recommendedName>
</protein>
<dbReference type="InterPro" id="IPR055178">
    <property type="entry name" value="RsdA/BaiN/AoA(So)-like_dom"/>
</dbReference>
<name>A0ABN6Q4F8_NOSCO</name>
<dbReference type="PANTHER" id="PTHR42887">
    <property type="entry name" value="OS12G0638800 PROTEIN"/>
    <property type="match status" value="1"/>
</dbReference>
<dbReference type="SUPFAM" id="SSF160996">
    <property type="entry name" value="HI0933 insert domain-like"/>
    <property type="match status" value="1"/>
</dbReference>
<evidence type="ECO:0000259" key="1">
    <source>
        <dbReference type="Pfam" id="PF22780"/>
    </source>
</evidence>
<dbReference type="Proteomes" id="UP001055453">
    <property type="component" value="Chromosome"/>
</dbReference>